<dbReference type="CDD" id="cd03416">
    <property type="entry name" value="CbiX_SirB_N"/>
    <property type="match status" value="1"/>
</dbReference>
<organism evidence="3 5">
    <name type="scientific">Corynebacterium flavescens</name>
    <dbReference type="NCBI Taxonomy" id="28028"/>
    <lineage>
        <taxon>Bacteria</taxon>
        <taxon>Bacillati</taxon>
        <taxon>Actinomycetota</taxon>
        <taxon>Actinomycetes</taxon>
        <taxon>Mycobacteriales</taxon>
        <taxon>Corynebacteriaceae</taxon>
        <taxon>Corynebacterium</taxon>
    </lineage>
</organism>
<keyword evidence="1" id="KW-0479">Metal-binding</keyword>
<dbReference type="PANTHER" id="PTHR33542">
    <property type="entry name" value="SIROHYDROCHLORIN FERROCHELATASE, CHLOROPLASTIC"/>
    <property type="match status" value="1"/>
</dbReference>
<dbReference type="STRING" id="28028.CFLV_03410"/>
<dbReference type="RefSeq" id="WP_075729326.1">
    <property type="nucleotide sequence ID" value="NZ_BJNB01000025.1"/>
</dbReference>
<keyword evidence="5" id="KW-1185">Reference proteome</keyword>
<dbReference type="GO" id="GO:0046872">
    <property type="term" value="F:metal ion binding"/>
    <property type="evidence" value="ECO:0007669"/>
    <property type="project" value="UniProtKB-KW"/>
</dbReference>
<evidence type="ECO:0000313" key="4">
    <source>
        <dbReference type="EMBL" id="GEB98147.1"/>
    </source>
</evidence>
<proteinExistence type="predicted"/>
<dbReference type="GO" id="GO:0016829">
    <property type="term" value="F:lyase activity"/>
    <property type="evidence" value="ECO:0007669"/>
    <property type="project" value="UniProtKB-KW"/>
</dbReference>
<dbReference type="OrthoDB" id="482456at2"/>
<keyword evidence="2" id="KW-0456">Lyase</keyword>
<dbReference type="Pfam" id="PF01903">
    <property type="entry name" value="CbiX"/>
    <property type="match status" value="1"/>
</dbReference>
<protein>
    <submittedName>
        <fullName evidence="3">Cobalamin biosynthesis protein CbiX</fullName>
    </submittedName>
</protein>
<reference evidence="3 5" key="1">
    <citation type="submission" date="2014-08" db="EMBL/GenBank/DDBJ databases">
        <title>Complete genome sequence of Corynebacterium flavescens OJ8(T)(=DSM 20296(T)), isolated from cheese.</title>
        <authorList>
            <person name="Ruckert C."/>
            <person name="Albersmeier A."/>
            <person name="Winkler A."/>
            <person name="Kalinowski J."/>
        </authorList>
    </citation>
    <scope>NUCLEOTIDE SEQUENCE [LARGE SCALE GENOMIC DNA]</scope>
    <source>
        <strain evidence="3 5">OJ8</strain>
    </source>
</reference>
<dbReference type="InterPro" id="IPR002762">
    <property type="entry name" value="CbiX-like"/>
</dbReference>
<evidence type="ECO:0000313" key="3">
    <source>
        <dbReference type="EMBL" id="APT86331.1"/>
    </source>
</evidence>
<evidence type="ECO:0000313" key="5">
    <source>
        <dbReference type="Proteomes" id="UP000185479"/>
    </source>
</evidence>
<gene>
    <name evidence="4" type="ORF">CFL01nite_16420</name>
    <name evidence="3" type="ORF">CFLV_03410</name>
</gene>
<dbReference type="SUPFAM" id="SSF53800">
    <property type="entry name" value="Chelatase"/>
    <property type="match status" value="1"/>
</dbReference>
<dbReference type="AlphaFoldDB" id="A0A1L7CKD7"/>
<dbReference type="EMBL" id="CP009246">
    <property type="protein sequence ID" value="APT86331.1"/>
    <property type="molecule type" value="Genomic_DNA"/>
</dbReference>
<dbReference type="InterPro" id="IPR050963">
    <property type="entry name" value="Sirohydro_Cobaltochel/CbiX"/>
</dbReference>
<evidence type="ECO:0000256" key="2">
    <source>
        <dbReference type="ARBA" id="ARBA00023239"/>
    </source>
</evidence>
<dbReference type="Gene3D" id="3.40.50.1400">
    <property type="match status" value="2"/>
</dbReference>
<evidence type="ECO:0000313" key="6">
    <source>
        <dbReference type="Proteomes" id="UP000315353"/>
    </source>
</evidence>
<sequence length="233" mass="24434">MTALITLSHGSRHPGAAAGVDRLTRAAARDVGINYFLSAHLEFTEPNLAGAANSLASLGVEEAVVVPLLFTSGYHQRVDVPNAVSVAEDSSGLRLKLAPGLGTGEEMARVLARRMLKAHPDEHCILYAVGSSDPCANIAVEKLATRVADLTGHSTSVAFATRGGREAIAAQATGYRHVRVLPLFVTAGLLLDLLSDSPGHIDPPLGEDLAEIVAARFQVGARTHARQLLKNGI</sequence>
<name>A0A1L7CKD7_CORFL</name>
<dbReference type="Proteomes" id="UP000315353">
    <property type="component" value="Unassembled WGS sequence"/>
</dbReference>
<dbReference type="Proteomes" id="UP000185479">
    <property type="component" value="Chromosome"/>
</dbReference>
<accession>A0A1L7CKD7</accession>
<dbReference type="KEGG" id="cfc:CFLV_03410"/>
<dbReference type="GeneID" id="82879767"/>
<dbReference type="PANTHER" id="PTHR33542:SF5">
    <property type="entry name" value="FERROCHELATASE CHE1"/>
    <property type="match status" value="1"/>
</dbReference>
<reference evidence="4 6" key="2">
    <citation type="submission" date="2019-06" db="EMBL/GenBank/DDBJ databases">
        <title>Whole genome shotgun sequence of Corynebacterium flavescens NBRC 14136.</title>
        <authorList>
            <person name="Hosoyama A."/>
            <person name="Uohara A."/>
            <person name="Ohji S."/>
            <person name="Ichikawa N."/>
        </authorList>
    </citation>
    <scope>NUCLEOTIDE SEQUENCE [LARGE SCALE GENOMIC DNA]</scope>
    <source>
        <strain evidence="4 6">NBRC 14136</strain>
    </source>
</reference>
<evidence type="ECO:0000256" key="1">
    <source>
        <dbReference type="ARBA" id="ARBA00022723"/>
    </source>
</evidence>
<dbReference type="EMBL" id="BJNB01000025">
    <property type="protein sequence ID" value="GEB98147.1"/>
    <property type="molecule type" value="Genomic_DNA"/>
</dbReference>